<evidence type="ECO:0000256" key="1">
    <source>
        <dbReference type="ARBA" id="ARBA00002591"/>
    </source>
</evidence>
<keyword evidence="9" id="KW-0969">Cilium</keyword>
<reference evidence="9 10" key="1">
    <citation type="submission" date="2019-06" db="EMBL/GenBank/DDBJ databases">
        <title>Genomic Encyclopedia of Type Strains, Phase IV (KMG-V): Genome sequencing to study the core and pangenomes of soil and plant-associated prokaryotes.</title>
        <authorList>
            <person name="Whitman W."/>
        </authorList>
    </citation>
    <scope>NUCLEOTIDE SEQUENCE [LARGE SCALE GENOMIC DNA]</scope>
    <source>
        <strain evidence="9 10">BR 11880</strain>
    </source>
</reference>
<gene>
    <name evidence="8" type="primary">flgI</name>
    <name evidence="9" type="ORF">FBZ89_113148</name>
</gene>
<evidence type="ECO:0000313" key="9">
    <source>
        <dbReference type="EMBL" id="TWB16738.1"/>
    </source>
</evidence>
<dbReference type="Proteomes" id="UP000319859">
    <property type="component" value="Unassembled WGS sequence"/>
</dbReference>
<dbReference type="NCBIfam" id="NF003676">
    <property type="entry name" value="PRK05303.1"/>
    <property type="match status" value="1"/>
</dbReference>
<dbReference type="HAMAP" id="MF_00416">
    <property type="entry name" value="FlgI"/>
    <property type="match status" value="1"/>
</dbReference>
<proteinExistence type="inferred from homology"/>
<dbReference type="PANTHER" id="PTHR30381:SF0">
    <property type="entry name" value="FLAGELLAR P-RING PROTEIN"/>
    <property type="match status" value="1"/>
</dbReference>
<evidence type="ECO:0000256" key="7">
    <source>
        <dbReference type="ARBA" id="ARBA00032344"/>
    </source>
</evidence>
<evidence type="ECO:0000256" key="4">
    <source>
        <dbReference type="ARBA" id="ARBA00022729"/>
    </source>
</evidence>
<dbReference type="GO" id="GO:0009428">
    <property type="term" value="C:bacterial-type flagellum basal body, distal rod, P ring"/>
    <property type="evidence" value="ECO:0007669"/>
    <property type="project" value="InterPro"/>
</dbReference>
<evidence type="ECO:0000256" key="3">
    <source>
        <dbReference type="ARBA" id="ARBA00019515"/>
    </source>
</evidence>
<accession>A0A560F555</accession>
<evidence type="ECO:0000256" key="5">
    <source>
        <dbReference type="ARBA" id="ARBA00022764"/>
    </source>
</evidence>
<name>A0A560F555_9PROT</name>
<evidence type="ECO:0000256" key="6">
    <source>
        <dbReference type="ARBA" id="ARBA00023143"/>
    </source>
</evidence>
<dbReference type="GO" id="GO:0071973">
    <property type="term" value="P:bacterial-type flagellum-dependent cell motility"/>
    <property type="evidence" value="ECO:0007669"/>
    <property type="project" value="InterPro"/>
</dbReference>
<comment type="similarity">
    <text evidence="8">Belongs to the FlgI family.</text>
</comment>
<keyword evidence="4" id="KW-0732">Signal</keyword>
<keyword evidence="9" id="KW-0966">Cell projection</keyword>
<comment type="subcellular location">
    <subcellularLocation>
        <location evidence="2 8">Bacterial flagellum basal body</location>
    </subcellularLocation>
</comment>
<sequence>MFTHDPFTNARIRSATASGTALGRALKRAAVVLAAVLALGAAQPAGAQSRLKDIVDVEGVRDNVLVGYGLVVGLNGTGDTINNAPFTQQSLYGMLERLGVNIRGTTLTTKNVAAVMVTATLPPFAAQGTRIDVQVGTLGDAKSLQGGILVGTPLLAPDGDVYAVAQGPVAISGFTAQGAAASVTRGVPTAGRIAAGALVERTVDFRMSDMQALHLALHNPDFTTAKRIADAINAAIGMGTAMAMDPSNVTVNVPAGRKADLVGFMRDIEQLKVAPDNPATVVIDEASGVIVMGENVRINTVAIAQGNLTIKITETPQVSQPGPLSGGTTTTVPRTNIQVDDGQGKKLAILPSGVSLQDLVQSLNALGVSPRDMISILQSIKAAGALQAELKVM</sequence>
<dbReference type="PRINTS" id="PR01010">
    <property type="entry name" value="FLGPRINGFLGI"/>
</dbReference>
<dbReference type="Pfam" id="PF02119">
    <property type="entry name" value="FlgI"/>
    <property type="match status" value="1"/>
</dbReference>
<keyword evidence="5" id="KW-0574">Periplasm</keyword>
<evidence type="ECO:0000256" key="8">
    <source>
        <dbReference type="HAMAP-Rule" id="MF_00416"/>
    </source>
</evidence>
<evidence type="ECO:0000313" key="10">
    <source>
        <dbReference type="Proteomes" id="UP000319859"/>
    </source>
</evidence>
<dbReference type="InterPro" id="IPR001782">
    <property type="entry name" value="Flag_FlgI"/>
</dbReference>
<dbReference type="GO" id="GO:0005198">
    <property type="term" value="F:structural molecule activity"/>
    <property type="evidence" value="ECO:0007669"/>
    <property type="project" value="InterPro"/>
</dbReference>
<comment type="function">
    <text evidence="1 8">Assembles around the rod to form the L-ring and probably protects the motor/basal body from shearing forces during rotation.</text>
</comment>
<keyword evidence="6 8" id="KW-0975">Bacterial flagellum</keyword>
<comment type="subunit">
    <text evidence="8">The basal body constitutes a major portion of the flagellar organelle and consists of four rings (L,P,S, and M) mounted on a central rod.</text>
</comment>
<organism evidence="9 10">
    <name type="scientific">Nitrospirillum amazonense</name>
    <dbReference type="NCBI Taxonomy" id="28077"/>
    <lineage>
        <taxon>Bacteria</taxon>
        <taxon>Pseudomonadati</taxon>
        <taxon>Pseudomonadota</taxon>
        <taxon>Alphaproteobacteria</taxon>
        <taxon>Rhodospirillales</taxon>
        <taxon>Azospirillaceae</taxon>
        <taxon>Nitrospirillum</taxon>
    </lineage>
</organism>
<comment type="caution">
    <text evidence="9">The sequence shown here is derived from an EMBL/GenBank/DDBJ whole genome shotgun (WGS) entry which is preliminary data.</text>
</comment>
<dbReference type="RefSeq" id="WP_425465970.1">
    <property type="nucleotide sequence ID" value="NZ_VITN01000013.1"/>
</dbReference>
<dbReference type="EMBL" id="VITN01000013">
    <property type="protein sequence ID" value="TWB16738.1"/>
    <property type="molecule type" value="Genomic_DNA"/>
</dbReference>
<evidence type="ECO:0000256" key="2">
    <source>
        <dbReference type="ARBA" id="ARBA00004117"/>
    </source>
</evidence>
<dbReference type="PANTHER" id="PTHR30381">
    <property type="entry name" value="FLAGELLAR P-RING PERIPLASMIC PROTEIN FLGI"/>
    <property type="match status" value="1"/>
</dbReference>
<dbReference type="AlphaFoldDB" id="A0A560F555"/>
<dbReference type="GO" id="GO:0030288">
    <property type="term" value="C:outer membrane-bounded periplasmic space"/>
    <property type="evidence" value="ECO:0007669"/>
    <property type="project" value="InterPro"/>
</dbReference>
<keyword evidence="9" id="KW-0282">Flagellum</keyword>
<protein>
    <recommendedName>
        <fullName evidence="3 8">Flagellar P-ring protein</fullName>
    </recommendedName>
    <alternativeName>
        <fullName evidence="7 8">Basal body P-ring protein</fullName>
    </alternativeName>
</protein>